<gene>
    <name evidence="2" type="ORF">AK830_g2590</name>
</gene>
<name>A0A0P7B2E2_9HYPO</name>
<dbReference type="Gene3D" id="3.40.50.1820">
    <property type="entry name" value="alpha/beta hydrolase"/>
    <property type="match status" value="2"/>
</dbReference>
<dbReference type="AlphaFoldDB" id="A0A0P7B2E2"/>
<dbReference type="GO" id="GO:0016042">
    <property type="term" value="P:lipid catabolic process"/>
    <property type="evidence" value="ECO:0007669"/>
    <property type="project" value="InterPro"/>
</dbReference>
<dbReference type="GO" id="GO:0004806">
    <property type="term" value="F:triacylglycerol lipase activity"/>
    <property type="evidence" value="ECO:0007669"/>
    <property type="project" value="InterPro"/>
</dbReference>
<dbReference type="InterPro" id="IPR029058">
    <property type="entry name" value="AB_hydrolase_fold"/>
</dbReference>
<evidence type="ECO:0000313" key="3">
    <source>
        <dbReference type="Proteomes" id="UP000050424"/>
    </source>
</evidence>
<dbReference type="OrthoDB" id="5382058at2759"/>
<dbReference type="InterPro" id="IPR000073">
    <property type="entry name" value="AB_hydrolase_1"/>
</dbReference>
<organism evidence="2 3">
    <name type="scientific">Neonectria ditissima</name>
    <dbReference type="NCBI Taxonomy" id="78410"/>
    <lineage>
        <taxon>Eukaryota</taxon>
        <taxon>Fungi</taxon>
        <taxon>Dikarya</taxon>
        <taxon>Ascomycota</taxon>
        <taxon>Pezizomycotina</taxon>
        <taxon>Sordariomycetes</taxon>
        <taxon>Hypocreomycetidae</taxon>
        <taxon>Hypocreales</taxon>
        <taxon>Nectriaceae</taxon>
        <taxon>Neonectria</taxon>
    </lineage>
</organism>
<dbReference type="Proteomes" id="UP000050424">
    <property type="component" value="Unassembled WGS sequence"/>
</dbReference>
<comment type="caution">
    <text evidence="2">The sequence shown here is derived from an EMBL/GenBank/DDBJ whole genome shotgun (WGS) entry which is preliminary data.</text>
</comment>
<keyword evidence="3" id="KW-1185">Reference proteome</keyword>
<dbReference type="PANTHER" id="PTHR34853">
    <property type="match status" value="1"/>
</dbReference>
<dbReference type="SUPFAM" id="SSF53474">
    <property type="entry name" value="alpha/beta-Hydrolases"/>
    <property type="match status" value="1"/>
</dbReference>
<protein>
    <recommendedName>
        <fullName evidence="1">AB hydrolase-1 domain-containing protein</fullName>
    </recommendedName>
</protein>
<dbReference type="InterPro" id="IPR005152">
    <property type="entry name" value="Lipase_secreted"/>
</dbReference>
<dbReference type="STRING" id="78410.A0A0P7B2E2"/>
<proteinExistence type="predicted"/>
<evidence type="ECO:0000313" key="2">
    <source>
        <dbReference type="EMBL" id="KPM43950.1"/>
    </source>
</evidence>
<dbReference type="PANTHER" id="PTHR34853:SF1">
    <property type="entry name" value="LIPASE 5"/>
    <property type="match status" value="1"/>
</dbReference>
<dbReference type="Pfam" id="PF12697">
    <property type="entry name" value="Abhydrolase_6"/>
    <property type="match status" value="1"/>
</dbReference>
<dbReference type="EMBL" id="LKCW01000025">
    <property type="protein sequence ID" value="KPM43950.1"/>
    <property type="molecule type" value="Genomic_DNA"/>
</dbReference>
<evidence type="ECO:0000259" key="1">
    <source>
        <dbReference type="Pfam" id="PF12697"/>
    </source>
</evidence>
<sequence length="490" mass="52231">MKLSQYLLPVWATLSQAQQTPSAVPFSTGFNSSFSLSAAQIKAASLSDTIATSINAIINFDRSNLANGGPSQDAFYTLPPAKSALQPGQVLKVQQVTDPTPFGIAPGSSLSRILYTTRDFNGTVVPASAYVLWPYIPRQFRGEPKRKAPAILWAHGTSGYFADSGPSSYRNLYYENVIPLSLVQAGYAVVAPDYAGLGLEKSWDGSTIPHQYFAMSAGGQDTLYAMEAALEAFGKRLSGKFAVAGHSQGGGVAWSAAELLASGNITSGKNEFKQLRKGYVGTISFAPVTSALAGSAFTNIATAIHLSSIFPDFTLEQWLRPLAIARTKLLGAIQGSTTAAQRLFLTETDDALMKPDWYNSSYHARAFEKLGNVGRRPFAGPMLVVQGSEDVFVAPAGTNETAAATCDVQPAGDLEYVLVDNVGHTPIVSAVRLLWMNWLEERFSGEKAAGGCKTTLVTGWLGDGAHFMGSNAYSQWAGAPEYTYQNPGAV</sequence>
<reference evidence="2 3" key="1">
    <citation type="submission" date="2015-09" db="EMBL/GenBank/DDBJ databases">
        <title>Draft genome of a European isolate of the apple canker pathogen Neonectria ditissima.</title>
        <authorList>
            <person name="Gomez-Cortecero A."/>
            <person name="Harrison R.J."/>
            <person name="Armitage A.D."/>
        </authorList>
    </citation>
    <scope>NUCLEOTIDE SEQUENCE [LARGE SCALE GENOMIC DNA]</scope>
    <source>
        <strain evidence="2 3">R09/05</strain>
    </source>
</reference>
<accession>A0A0P7B2E2</accession>
<feature type="domain" description="AB hydrolase-1" evidence="1">
    <location>
        <begin position="151"/>
        <end position="429"/>
    </location>
</feature>